<dbReference type="Gene3D" id="1.10.238.10">
    <property type="entry name" value="EF-hand"/>
    <property type="match status" value="1"/>
</dbReference>
<comment type="caution">
    <text evidence="4">The sequence shown here is derived from an EMBL/GenBank/DDBJ whole genome shotgun (WGS) entry which is preliminary data.</text>
</comment>
<dbReference type="SUPFAM" id="SSF47473">
    <property type="entry name" value="EF-hand"/>
    <property type="match status" value="1"/>
</dbReference>
<dbReference type="Pfam" id="PF13202">
    <property type="entry name" value="EF-hand_5"/>
    <property type="match status" value="1"/>
</dbReference>
<proteinExistence type="predicted"/>
<sequence length="107" mass="11761">MHTVKKFAFLGLLSMLVPLASHEARAANNEDAYKPAHKIVVSKAETQKPADFSTTDADHSGAISMKEFMAHSGLKESPKKIHESFAALDKNHDRKLTPEEFSGSVVR</sequence>
<reference evidence="4 5" key="1">
    <citation type="submission" date="2017-08" db="EMBL/GenBank/DDBJ databases">
        <title>Infants hospitalized years apart are colonized by the same room-sourced microbial strains.</title>
        <authorList>
            <person name="Brooks B."/>
            <person name="Olm M.R."/>
            <person name="Firek B.A."/>
            <person name="Baker R."/>
            <person name="Thomas B.C."/>
            <person name="Morowitz M.J."/>
            <person name="Banfield J.F."/>
        </authorList>
    </citation>
    <scope>NUCLEOTIDE SEQUENCE [LARGE SCALE GENOMIC DNA]</scope>
    <source>
        <strain evidence="4">S2_005_002_R2_29</strain>
    </source>
</reference>
<dbReference type="Proteomes" id="UP000249417">
    <property type="component" value="Unassembled WGS sequence"/>
</dbReference>
<dbReference type="InterPro" id="IPR002048">
    <property type="entry name" value="EF_hand_dom"/>
</dbReference>
<evidence type="ECO:0000313" key="5">
    <source>
        <dbReference type="Proteomes" id="UP000249417"/>
    </source>
</evidence>
<feature type="compositionally biased region" description="Basic and acidic residues" evidence="1">
    <location>
        <begin position="83"/>
        <end position="98"/>
    </location>
</feature>
<dbReference type="EMBL" id="QFQB01000128">
    <property type="protein sequence ID" value="PZQ43814.1"/>
    <property type="molecule type" value="Genomic_DNA"/>
</dbReference>
<evidence type="ECO:0000259" key="3">
    <source>
        <dbReference type="Pfam" id="PF13202"/>
    </source>
</evidence>
<dbReference type="InterPro" id="IPR011992">
    <property type="entry name" value="EF-hand-dom_pair"/>
</dbReference>
<dbReference type="PROSITE" id="PS00018">
    <property type="entry name" value="EF_HAND_1"/>
    <property type="match status" value="1"/>
</dbReference>
<feature type="domain" description="EF-hand" evidence="3">
    <location>
        <begin position="51"/>
        <end position="69"/>
    </location>
</feature>
<accession>A0A2W5MSS7</accession>
<gene>
    <name evidence="4" type="ORF">DI551_11380</name>
</gene>
<evidence type="ECO:0000256" key="2">
    <source>
        <dbReference type="SAM" id="SignalP"/>
    </source>
</evidence>
<feature type="region of interest" description="Disordered" evidence="1">
    <location>
        <begin position="83"/>
        <end position="107"/>
    </location>
</feature>
<evidence type="ECO:0000313" key="4">
    <source>
        <dbReference type="EMBL" id="PZQ43814.1"/>
    </source>
</evidence>
<dbReference type="AlphaFoldDB" id="A0A2W5MSS7"/>
<feature type="signal peptide" evidence="2">
    <location>
        <begin position="1"/>
        <end position="26"/>
    </location>
</feature>
<dbReference type="InterPro" id="IPR018247">
    <property type="entry name" value="EF_Hand_1_Ca_BS"/>
</dbReference>
<protein>
    <recommendedName>
        <fullName evidence="3">EF-hand domain-containing protein</fullName>
    </recommendedName>
</protein>
<organism evidence="4 5">
    <name type="scientific">Micavibrio aeruginosavorus</name>
    <dbReference type="NCBI Taxonomy" id="349221"/>
    <lineage>
        <taxon>Bacteria</taxon>
        <taxon>Pseudomonadati</taxon>
        <taxon>Bdellovibrionota</taxon>
        <taxon>Bdellovibrionia</taxon>
        <taxon>Bdellovibrionales</taxon>
        <taxon>Pseudobdellovibrionaceae</taxon>
        <taxon>Micavibrio</taxon>
    </lineage>
</organism>
<feature type="chain" id="PRO_5015951553" description="EF-hand domain-containing protein" evidence="2">
    <location>
        <begin position="27"/>
        <end position="107"/>
    </location>
</feature>
<name>A0A2W5MSS7_9BACT</name>
<dbReference type="GO" id="GO:0005509">
    <property type="term" value="F:calcium ion binding"/>
    <property type="evidence" value="ECO:0007669"/>
    <property type="project" value="InterPro"/>
</dbReference>
<evidence type="ECO:0000256" key="1">
    <source>
        <dbReference type="SAM" id="MobiDB-lite"/>
    </source>
</evidence>
<keyword evidence="2" id="KW-0732">Signal</keyword>